<dbReference type="OrthoDB" id="4770059at2759"/>
<evidence type="ECO:0000313" key="3">
    <source>
        <dbReference type="EMBL" id="OJJ69751.1"/>
    </source>
</evidence>
<reference evidence="4" key="1">
    <citation type="journal article" date="2017" name="Genome Biol.">
        <title>Comparative genomics reveals high biological diversity and specific adaptations in the industrially and medically important fungal genus Aspergillus.</title>
        <authorList>
            <person name="de Vries R.P."/>
            <person name="Riley R."/>
            <person name="Wiebenga A."/>
            <person name="Aguilar-Osorio G."/>
            <person name="Amillis S."/>
            <person name="Uchima C.A."/>
            <person name="Anderluh G."/>
            <person name="Asadollahi M."/>
            <person name="Askin M."/>
            <person name="Barry K."/>
            <person name="Battaglia E."/>
            <person name="Bayram O."/>
            <person name="Benocci T."/>
            <person name="Braus-Stromeyer S.A."/>
            <person name="Caldana C."/>
            <person name="Canovas D."/>
            <person name="Cerqueira G.C."/>
            <person name="Chen F."/>
            <person name="Chen W."/>
            <person name="Choi C."/>
            <person name="Clum A."/>
            <person name="Dos Santos R.A."/>
            <person name="Damasio A.R."/>
            <person name="Diallinas G."/>
            <person name="Emri T."/>
            <person name="Fekete E."/>
            <person name="Flipphi M."/>
            <person name="Freyberg S."/>
            <person name="Gallo A."/>
            <person name="Gournas C."/>
            <person name="Habgood R."/>
            <person name="Hainaut M."/>
            <person name="Harispe M.L."/>
            <person name="Henrissat B."/>
            <person name="Hilden K.S."/>
            <person name="Hope R."/>
            <person name="Hossain A."/>
            <person name="Karabika E."/>
            <person name="Karaffa L."/>
            <person name="Karanyi Z."/>
            <person name="Krasevec N."/>
            <person name="Kuo A."/>
            <person name="Kusch H."/>
            <person name="LaButti K."/>
            <person name="Lagendijk E.L."/>
            <person name="Lapidus A."/>
            <person name="Levasseur A."/>
            <person name="Lindquist E."/>
            <person name="Lipzen A."/>
            <person name="Logrieco A.F."/>
            <person name="MacCabe A."/>
            <person name="Maekelae M.R."/>
            <person name="Malavazi I."/>
            <person name="Melin P."/>
            <person name="Meyer V."/>
            <person name="Mielnichuk N."/>
            <person name="Miskei M."/>
            <person name="Molnar A.P."/>
            <person name="Mule G."/>
            <person name="Ngan C.Y."/>
            <person name="Orejas M."/>
            <person name="Orosz E."/>
            <person name="Ouedraogo J.P."/>
            <person name="Overkamp K.M."/>
            <person name="Park H.-S."/>
            <person name="Perrone G."/>
            <person name="Piumi F."/>
            <person name="Punt P.J."/>
            <person name="Ram A.F."/>
            <person name="Ramon A."/>
            <person name="Rauscher S."/>
            <person name="Record E."/>
            <person name="Riano-Pachon D.M."/>
            <person name="Robert V."/>
            <person name="Roehrig J."/>
            <person name="Ruller R."/>
            <person name="Salamov A."/>
            <person name="Salih N.S."/>
            <person name="Samson R.A."/>
            <person name="Sandor E."/>
            <person name="Sanguinetti M."/>
            <person name="Schuetze T."/>
            <person name="Sepcic K."/>
            <person name="Shelest E."/>
            <person name="Sherlock G."/>
            <person name="Sophianopoulou V."/>
            <person name="Squina F.M."/>
            <person name="Sun H."/>
            <person name="Susca A."/>
            <person name="Todd R.B."/>
            <person name="Tsang A."/>
            <person name="Unkles S.E."/>
            <person name="van de Wiele N."/>
            <person name="van Rossen-Uffink D."/>
            <person name="Oliveira J.V."/>
            <person name="Vesth T.C."/>
            <person name="Visser J."/>
            <person name="Yu J.-H."/>
            <person name="Zhou M."/>
            <person name="Andersen M.R."/>
            <person name="Archer D.B."/>
            <person name="Baker S.E."/>
            <person name="Benoit I."/>
            <person name="Brakhage A.A."/>
            <person name="Braus G.H."/>
            <person name="Fischer R."/>
            <person name="Frisvad J.C."/>
            <person name="Goldman G.H."/>
            <person name="Houbraken J."/>
            <person name="Oakley B."/>
            <person name="Pocsi I."/>
            <person name="Scazzocchio C."/>
            <person name="Seiboth B."/>
            <person name="vanKuyk P.A."/>
            <person name="Wortman J."/>
            <person name="Dyer P.S."/>
            <person name="Grigoriev I.V."/>
        </authorList>
    </citation>
    <scope>NUCLEOTIDE SEQUENCE [LARGE SCALE GENOMIC DNA]</scope>
    <source>
        <strain evidence="4">CBS 101740 / IMI 381727 / IBT 21946</strain>
    </source>
</reference>
<organism evidence="3 4">
    <name type="scientific">Aspergillus brasiliensis (strain CBS 101740 / IMI 381727 / IBT 21946)</name>
    <dbReference type="NCBI Taxonomy" id="767769"/>
    <lineage>
        <taxon>Eukaryota</taxon>
        <taxon>Fungi</taxon>
        <taxon>Dikarya</taxon>
        <taxon>Ascomycota</taxon>
        <taxon>Pezizomycotina</taxon>
        <taxon>Eurotiomycetes</taxon>
        <taxon>Eurotiomycetidae</taxon>
        <taxon>Eurotiales</taxon>
        <taxon>Aspergillaceae</taxon>
        <taxon>Aspergillus</taxon>
        <taxon>Aspergillus subgen. Circumdati</taxon>
    </lineage>
</organism>
<dbReference type="STRING" id="767769.A0A1L9UDM1"/>
<dbReference type="Proteomes" id="UP000184499">
    <property type="component" value="Unassembled WGS sequence"/>
</dbReference>
<proteinExistence type="predicted"/>
<dbReference type="RefSeq" id="XP_067477000.1">
    <property type="nucleotide sequence ID" value="XM_067621857.1"/>
</dbReference>
<evidence type="ECO:0008006" key="5">
    <source>
        <dbReference type="Google" id="ProtNLM"/>
    </source>
</evidence>
<evidence type="ECO:0000256" key="2">
    <source>
        <dbReference type="SAM" id="Phobius"/>
    </source>
</evidence>
<evidence type="ECO:0000313" key="4">
    <source>
        <dbReference type="Proteomes" id="UP000184499"/>
    </source>
</evidence>
<keyword evidence="2" id="KW-1133">Transmembrane helix</keyword>
<name>A0A1L9UDM1_ASPBC</name>
<gene>
    <name evidence="3" type="ORF">ASPBRDRAFT_209259</name>
</gene>
<keyword evidence="2" id="KW-0812">Transmembrane</keyword>
<dbReference type="EMBL" id="KV878688">
    <property type="protein sequence ID" value="OJJ69751.1"/>
    <property type="molecule type" value="Genomic_DNA"/>
</dbReference>
<dbReference type="VEuPathDB" id="FungiDB:ASPBRDRAFT_209259"/>
<evidence type="ECO:0000256" key="1">
    <source>
        <dbReference type="SAM" id="MobiDB-lite"/>
    </source>
</evidence>
<dbReference type="GeneID" id="93574345"/>
<protein>
    <recommendedName>
        <fullName evidence="5">Mid2 domain-containing protein</fullName>
    </recommendedName>
</protein>
<feature type="region of interest" description="Disordered" evidence="1">
    <location>
        <begin position="173"/>
        <end position="215"/>
    </location>
</feature>
<sequence length="311" mass="32144">MSTATTTSAATTASAPIPLTTTFIPPSTCINDFWLVSSSTKTWMNLGPAHTAECVPSGWDISSYYSPGLCPSGYRIAASNIVIDGTITETAAACCPTVGIQTYSTRTTYTPGWTELEVCTWEPGTTTVIEFPYTWTDSDGSTSTTSSSLSSPGHINAYGISIRWQSTDFTTPAATSASTTSSADSPATASASSTSDSSSPTSTSSPSSSSSGLSTGAKAGIGVGVAAGAVLAIFLLLFFLRRRKANGAFSNAQGLQPPGQYRVQKYNELPTTRTGAFMTEQVELPASGGANGKAELPTEYHIAELDGGGRH</sequence>
<dbReference type="AlphaFoldDB" id="A0A1L9UDM1"/>
<keyword evidence="2" id="KW-0472">Membrane</keyword>
<dbReference type="PANTHER" id="PTHR16861">
    <property type="entry name" value="GLYCOPROTEIN 38"/>
    <property type="match status" value="1"/>
</dbReference>
<feature type="transmembrane region" description="Helical" evidence="2">
    <location>
        <begin position="219"/>
        <end position="240"/>
    </location>
</feature>
<accession>A0A1L9UDM1</accession>
<dbReference type="OMA" id="SACHDNI"/>
<keyword evidence="4" id="KW-1185">Reference proteome</keyword>
<dbReference type="PANTHER" id="PTHR16861:SF4">
    <property type="entry name" value="SH3 DOMAIN PROTEIN (AFU_ORTHOLOGUE AFUA_1G13610)"/>
    <property type="match status" value="1"/>
</dbReference>